<evidence type="ECO:0000256" key="3">
    <source>
        <dbReference type="ARBA" id="ARBA00023004"/>
    </source>
</evidence>
<dbReference type="Proteomes" id="UP000007490">
    <property type="component" value="Chromosome"/>
</dbReference>
<dbReference type="SUPFAM" id="SSF54862">
    <property type="entry name" value="4Fe-4S ferredoxins"/>
    <property type="match status" value="1"/>
</dbReference>
<protein>
    <submittedName>
        <fullName evidence="6">4Fe-4S ferredoxin iron-sulfur binding domain-containing protein</fullName>
    </submittedName>
</protein>
<dbReference type="InterPro" id="IPR017900">
    <property type="entry name" value="4Fe4S_Fe_S_CS"/>
</dbReference>
<dbReference type="Pfam" id="PF13187">
    <property type="entry name" value="Fer4_9"/>
    <property type="match status" value="1"/>
</dbReference>
<keyword evidence="2" id="KW-0479">Metal-binding</keyword>
<dbReference type="OrthoDB" id="2837at2157"/>
<organism evidence="6 7">
    <name type="scientific">Methanobacterium lacus (strain AL-21)</name>
    <dbReference type="NCBI Taxonomy" id="877455"/>
    <lineage>
        <taxon>Archaea</taxon>
        <taxon>Methanobacteriati</taxon>
        <taxon>Methanobacteriota</taxon>
        <taxon>Methanomada group</taxon>
        <taxon>Methanobacteria</taxon>
        <taxon>Methanobacteriales</taxon>
        <taxon>Methanobacteriaceae</taxon>
        <taxon>Methanobacterium</taxon>
    </lineage>
</organism>
<dbReference type="HOGENOM" id="CLU_068049_0_0_2"/>
<evidence type="ECO:0000313" key="7">
    <source>
        <dbReference type="Proteomes" id="UP000007490"/>
    </source>
</evidence>
<dbReference type="Pfam" id="PF12724">
    <property type="entry name" value="Flavodoxin_5"/>
    <property type="match status" value="1"/>
</dbReference>
<dbReference type="PANTHER" id="PTHR24960">
    <property type="entry name" value="PHOTOSYSTEM I IRON-SULFUR CENTER-RELATED"/>
    <property type="match status" value="1"/>
</dbReference>
<evidence type="ECO:0000256" key="1">
    <source>
        <dbReference type="ARBA" id="ARBA00022485"/>
    </source>
</evidence>
<keyword evidence="1" id="KW-0004">4Fe-4S</keyword>
<dbReference type="GO" id="GO:0046872">
    <property type="term" value="F:metal ion binding"/>
    <property type="evidence" value="ECO:0007669"/>
    <property type="project" value="UniProtKB-KW"/>
</dbReference>
<dbReference type="GO" id="GO:0051539">
    <property type="term" value="F:4 iron, 4 sulfur cluster binding"/>
    <property type="evidence" value="ECO:0007669"/>
    <property type="project" value="UniProtKB-KW"/>
</dbReference>
<dbReference type="AlphaFoldDB" id="F0TC13"/>
<dbReference type="PROSITE" id="PS51379">
    <property type="entry name" value="4FE4S_FER_2"/>
    <property type="match status" value="2"/>
</dbReference>
<dbReference type="eggNOG" id="arCOG02449">
    <property type="taxonomic scope" value="Archaea"/>
</dbReference>
<dbReference type="GO" id="GO:0016491">
    <property type="term" value="F:oxidoreductase activity"/>
    <property type="evidence" value="ECO:0007669"/>
    <property type="project" value="UniProtKB-ARBA"/>
</dbReference>
<dbReference type="InterPro" id="IPR017896">
    <property type="entry name" value="4Fe4S_Fe-S-bd"/>
</dbReference>
<dbReference type="InterPro" id="IPR026816">
    <property type="entry name" value="Flavodoxin_dom"/>
</dbReference>
<dbReference type="PANTHER" id="PTHR24960:SF79">
    <property type="entry name" value="PHOTOSYSTEM I IRON-SULFUR CENTER"/>
    <property type="match status" value="1"/>
</dbReference>
<feature type="domain" description="4Fe-4S ferredoxin-type" evidence="5">
    <location>
        <begin position="181"/>
        <end position="209"/>
    </location>
</feature>
<accession>F0TC13</accession>
<name>F0TC13_METLA</name>
<keyword evidence="7" id="KW-1185">Reference proteome</keyword>
<dbReference type="NCBIfam" id="NF038196">
    <property type="entry name" value="ferrodoxin_EFR1"/>
    <property type="match status" value="1"/>
</dbReference>
<dbReference type="Gene3D" id="3.30.70.20">
    <property type="match status" value="1"/>
</dbReference>
<keyword evidence="3" id="KW-0408">Iron</keyword>
<dbReference type="Gene3D" id="3.40.50.360">
    <property type="match status" value="1"/>
</dbReference>
<reference evidence="7" key="1">
    <citation type="submission" date="2011-02" db="EMBL/GenBank/DDBJ databases">
        <title>Complete sequence of Methanobacterium sp. AL-21.</title>
        <authorList>
            <consortium name="US DOE Joint Genome Institute"/>
            <person name="Lucas S."/>
            <person name="Copeland A."/>
            <person name="Lapidus A."/>
            <person name="Cheng J.-F."/>
            <person name="Goodwin L."/>
            <person name="Pitluck S."/>
            <person name="Chertkov O."/>
            <person name="Detter J.C."/>
            <person name="Han C."/>
            <person name="Tapia R."/>
            <person name="Land M."/>
            <person name="Hauser L."/>
            <person name="Kyrpides N."/>
            <person name="Ivanova N."/>
            <person name="Mikhailova N."/>
            <person name="Pagani I."/>
            <person name="Cadillo-Quiroz H."/>
            <person name="Imachi H."/>
            <person name="Zinder S."/>
            <person name="Liu W."/>
            <person name="Woyke T."/>
        </authorList>
    </citation>
    <scope>NUCLEOTIDE SEQUENCE [LARGE SCALE GENOMIC DNA]</scope>
    <source>
        <strain evidence="7">AL-21</strain>
    </source>
</reference>
<dbReference type="InterPro" id="IPR047964">
    <property type="entry name" value="EFR1-like"/>
</dbReference>
<dbReference type="InterPro" id="IPR029039">
    <property type="entry name" value="Flavoprotein-like_sf"/>
</dbReference>
<dbReference type="InterPro" id="IPR050157">
    <property type="entry name" value="PSI_iron-sulfur_center"/>
</dbReference>
<dbReference type="KEGG" id="mel:Metbo_0915"/>
<dbReference type="GeneID" id="10277364"/>
<reference evidence="6 7" key="2">
    <citation type="journal article" date="2014" name="Int. J. Syst. Evol. Microbiol.">
        <title>Methanobacterium paludis sp. nov. and a novel strain of Methanobacterium lacus isolated from northern peatlands.</title>
        <authorList>
            <person name="Cadillo-Quiroz H."/>
            <person name="Brauer S.L."/>
            <person name="Goodson N."/>
            <person name="Yavitt J.B."/>
            <person name="Zinder S.H."/>
        </authorList>
    </citation>
    <scope>NUCLEOTIDE SEQUENCE [LARGE SCALE GENOMIC DNA]</scope>
    <source>
        <strain evidence="6 7">AL-21</strain>
    </source>
</reference>
<keyword evidence="4" id="KW-0411">Iron-sulfur</keyword>
<proteinExistence type="predicted"/>
<dbReference type="RefSeq" id="WP_013644515.1">
    <property type="nucleotide sequence ID" value="NC_015216.1"/>
</dbReference>
<dbReference type="SUPFAM" id="SSF52218">
    <property type="entry name" value="Flavoproteins"/>
    <property type="match status" value="1"/>
</dbReference>
<dbReference type="PROSITE" id="PS00198">
    <property type="entry name" value="4FE4S_FER_1"/>
    <property type="match status" value="2"/>
</dbReference>
<evidence type="ECO:0000259" key="5">
    <source>
        <dbReference type="PROSITE" id="PS51379"/>
    </source>
</evidence>
<sequence>MIFYFSGTGNSLYVAQKLQETEGGELINITDALNKKQFKYQTVDGEKVGIIFPVYFNGLPTIVEQFMEKLTIDNSNQPFIYTVVTCGSSIGRADKMVANQLQTKDLELSSAFSVEMPSNYVMIYDTYDAEKEKSKLQVAEKQIENIKKLLKTNKKGNFSKHGIIAILTPLIYKLYGMRRNTEKFYTTDACNGCALCEEICPEMAIKLENGKPEWTKDKCSHCTACINRCPKRAIQYGKATEKRGRYINPNVVFEVNKKN</sequence>
<evidence type="ECO:0000313" key="6">
    <source>
        <dbReference type="EMBL" id="ADZ09164.1"/>
    </source>
</evidence>
<dbReference type="EMBL" id="CP002551">
    <property type="protein sequence ID" value="ADZ09164.1"/>
    <property type="molecule type" value="Genomic_DNA"/>
</dbReference>
<evidence type="ECO:0000256" key="4">
    <source>
        <dbReference type="ARBA" id="ARBA00023014"/>
    </source>
</evidence>
<feature type="domain" description="4Fe-4S ferredoxin-type" evidence="5">
    <location>
        <begin position="210"/>
        <end position="239"/>
    </location>
</feature>
<gene>
    <name evidence="6" type="ordered locus">Metbo_0915</name>
</gene>
<evidence type="ECO:0000256" key="2">
    <source>
        <dbReference type="ARBA" id="ARBA00022723"/>
    </source>
</evidence>